<dbReference type="Pfam" id="PF02538">
    <property type="entry name" value="Hydantoinase_B"/>
    <property type="match status" value="1"/>
</dbReference>
<proteinExistence type="predicted"/>
<dbReference type="GO" id="GO:0017168">
    <property type="term" value="F:5-oxoprolinase (ATP-hydrolyzing) activity"/>
    <property type="evidence" value="ECO:0007669"/>
    <property type="project" value="TreeGrafter"/>
</dbReference>
<dbReference type="EMBL" id="ANBP01000001">
    <property type="protein sequence ID" value="KAB7759677.1"/>
    <property type="molecule type" value="Genomic_DNA"/>
</dbReference>
<sequence>MTTELGVAPDPVTQQVLEGAFVAICAEMGDVTIQTGNSSVLVDGRDFSCALLDADCRLVASANFDPSHLSAMAFTTEYAYMDFGRENLRPGDVIVVNDPYRAGGHLPDMCVIRPIFFGEELIGTAIVRAHHIDVGGMAVGGFAGTAVSVYQEGIRIPPVHWFRAGVEQSDVMDLILLNVRFPKDQLGDYRAQLAATLRGEQRVLELCEKFGRDTVTAAMRLTQEHSEQLMRAIIGEIEDGTYRFVDFIEDDGATGRPYRIAVEVTIRGSDAVVDFTGTSPQAPGPINSSYTNTVSACMNAFLQIIGPEVTFNHGCFRPVTLIAPRGSLVNPVAPAPVMGGVAETSLRIIDVVTGALAQSGARAVSAAGYGTTQNLTGGGYDPRQGKDIGFYIFLEGGWGATAWRDGWNCTPNASSNFQDYPVEILEQTLPVEYLGVSLYEGSGGAGTFRGGFGTVRTFRINTGGVVLSALAERHLLRPWGLFGGQPGAPSSIEVKLPGDDDFLPFTERFGTTSPSKFANIELPEGTVLRLRQGGGGGYGDPFERDPEAVRIDVEDGLVSPEDACEQYGVVVEFVDGRPRVDVAATTAVRSLPRTDTTADRYFGVATVTDRYAEADRAAVPADELPVQVRASITRTDELFEAVRAAVAAGELPAEVLDGATSPFGHPTARDFWDEYALRRWLARRGYDVKGRTAGDRGIG</sequence>
<dbReference type="GO" id="GO:0005829">
    <property type="term" value="C:cytosol"/>
    <property type="evidence" value="ECO:0007669"/>
    <property type="project" value="TreeGrafter"/>
</dbReference>
<evidence type="ECO:0000259" key="1">
    <source>
        <dbReference type="Pfam" id="PF02538"/>
    </source>
</evidence>
<dbReference type="GO" id="GO:0006749">
    <property type="term" value="P:glutathione metabolic process"/>
    <property type="evidence" value="ECO:0007669"/>
    <property type="project" value="TreeGrafter"/>
</dbReference>
<dbReference type="Proteomes" id="UP000325690">
    <property type="component" value="Unassembled WGS sequence"/>
</dbReference>
<evidence type="ECO:0000313" key="2">
    <source>
        <dbReference type="EMBL" id="KAB7759677.1"/>
    </source>
</evidence>
<dbReference type="RefSeq" id="WP_061489878.1">
    <property type="nucleotide sequence ID" value="NZ_ANBO01000001.1"/>
</dbReference>
<dbReference type="PANTHER" id="PTHR11365:SF23">
    <property type="entry name" value="HYPOTHETICAL 5-OXOPROLINASE (EUROFUNG)-RELATED"/>
    <property type="match status" value="1"/>
</dbReference>
<feature type="domain" description="Hydantoinase B/oxoprolinase" evidence="1">
    <location>
        <begin position="10"/>
        <end position="541"/>
    </location>
</feature>
<accession>A0A5N5VFT9</accession>
<reference evidence="2 3" key="1">
    <citation type="submission" date="2012-10" db="EMBL/GenBank/DDBJ databases">
        <title>The draft sequence of the Mycobacterium pheli genome.</title>
        <authorList>
            <person name="Pettersson B.M.F."/>
            <person name="Das S."/>
            <person name="Dasgupta S."/>
            <person name="Bhattacharya A."/>
            <person name="Kirsebom L.A."/>
        </authorList>
    </citation>
    <scope>NUCLEOTIDE SEQUENCE [LARGE SCALE GENOMIC DNA]</scope>
    <source>
        <strain evidence="2 3">CCUG 21000</strain>
    </source>
</reference>
<gene>
    <name evidence="2" type="ORF">MPHL21000_01230</name>
</gene>
<comment type="caution">
    <text evidence="2">The sequence shown here is derived from an EMBL/GenBank/DDBJ whole genome shotgun (WGS) entry which is preliminary data.</text>
</comment>
<name>A0A5N5VFT9_MYCPH</name>
<dbReference type="PANTHER" id="PTHR11365">
    <property type="entry name" value="5-OXOPROLINASE RELATED"/>
    <property type="match status" value="1"/>
</dbReference>
<dbReference type="AlphaFoldDB" id="A0A5N5VFT9"/>
<dbReference type="GeneID" id="74304919"/>
<keyword evidence="3" id="KW-1185">Reference proteome</keyword>
<evidence type="ECO:0000313" key="3">
    <source>
        <dbReference type="Proteomes" id="UP000325690"/>
    </source>
</evidence>
<organism evidence="2 3">
    <name type="scientific">Mycolicibacterium phlei DSM 43239 = CCUG 21000</name>
    <dbReference type="NCBI Taxonomy" id="1226750"/>
    <lineage>
        <taxon>Bacteria</taxon>
        <taxon>Bacillati</taxon>
        <taxon>Actinomycetota</taxon>
        <taxon>Actinomycetes</taxon>
        <taxon>Mycobacteriales</taxon>
        <taxon>Mycobacteriaceae</taxon>
        <taxon>Mycolicibacterium</taxon>
    </lineage>
</organism>
<protein>
    <submittedName>
        <fullName evidence="2">5-oxoprolinase</fullName>
    </submittedName>
</protein>
<dbReference type="InterPro" id="IPR003692">
    <property type="entry name" value="Hydantoinase_B"/>
</dbReference>
<dbReference type="InterPro" id="IPR045079">
    <property type="entry name" value="Oxoprolinase-like"/>
</dbReference>